<dbReference type="AlphaFoldDB" id="H8KKZ3"/>
<evidence type="ECO:0000256" key="6">
    <source>
        <dbReference type="ARBA" id="ARBA00022840"/>
    </source>
</evidence>
<dbReference type="InterPro" id="IPR029056">
    <property type="entry name" value="Ribokinase-like"/>
</dbReference>
<dbReference type="PANTHER" id="PTHR20858">
    <property type="entry name" value="PHOSPHOMETHYLPYRIMIDINE KINASE"/>
    <property type="match status" value="1"/>
</dbReference>
<dbReference type="InterPro" id="IPR013749">
    <property type="entry name" value="PM/HMP-P_kinase-1"/>
</dbReference>
<evidence type="ECO:0000313" key="8">
    <source>
        <dbReference type="EMBL" id="AFD08810.1"/>
    </source>
</evidence>
<keyword evidence="6" id="KW-0067">ATP-binding</keyword>
<evidence type="ECO:0000256" key="2">
    <source>
        <dbReference type="ARBA" id="ARBA00012135"/>
    </source>
</evidence>
<evidence type="ECO:0000256" key="5">
    <source>
        <dbReference type="ARBA" id="ARBA00022777"/>
    </source>
</evidence>
<dbReference type="RefSeq" id="WP_014682033.1">
    <property type="nucleotide sequence ID" value="NC_017770.1"/>
</dbReference>
<keyword evidence="5 8" id="KW-0418">Kinase</keyword>
<dbReference type="HOGENOM" id="CLU_020520_0_3_10"/>
<dbReference type="GO" id="GO:0008902">
    <property type="term" value="F:hydroxymethylpyrimidine kinase activity"/>
    <property type="evidence" value="ECO:0007669"/>
    <property type="project" value="UniProtKB-EC"/>
</dbReference>
<dbReference type="PANTHER" id="PTHR20858:SF17">
    <property type="entry name" value="HYDROXYMETHYLPYRIMIDINE_PHOSPHOMETHYLPYRIMIDINE KINASE THI20-RELATED"/>
    <property type="match status" value="1"/>
</dbReference>
<keyword evidence="9" id="KW-1185">Reference proteome</keyword>
<evidence type="ECO:0000313" key="9">
    <source>
        <dbReference type="Proteomes" id="UP000007590"/>
    </source>
</evidence>
<evidence type="ECO:0000256" key="4">
    <source>
        <dbReference type="ARBA" id="ARBA00022741"/>
    </source>
</evidence>
<dbReference type="InterPro" id="IPR004399">
    <property type="entry name" value="HMP/HMP-P_kinase_dom"/>
</dbReference>
<dbReference type="OrthoDB" id="9810880at2"/>
<sequence length="277" mass="29431">MKQYKYPVVLTIAGSDSGGGAGIQADLKTFSALGCFGTSAITAITVQNTLGVTAIHSIPVDIVKGQIKAVIDDLKPQAIKIGMVHSAELAKGIAEILLKEPSIPVVLDPVMISTSGHKLIEDETVDVLTSHLFPLATVITPNLDEAAVLTGVKLDNVDDMQKAAIKLLETGCRSVLVKGGHLKSKVLYDVFVDANGNELVFEGEFIQSNNVHGTGCTLSSAIGAYLARGERLNVAISLARDYIKEVIEAGKDVRTGEGNGPLNHFFNPQKLIKYEIL</sequence>
<dbReference type="Proteomes" id="UP000007590">
    <property type="component" value="Chromosome"/>
</dbReference>
<dbReference type="GO" id="GO:0005829">
    <property type="term" value="C:cytosol"/>
    <property type="evidence" value="ECO:0007669"/>
    <property type="project" value="TreeGrafter"/>
</dbReference>
<evidence type="ECO:0000256" key="3">
    <source>
        <dbReference type="ARBA" id="ARBA00022679"/>
    </source>
</evidence>
<dbReference type="Pfam" id="PF08543">
    <property type="entry name" value="Phos_pyr_kin"/>
    <property type="match status" value="1"/>
</dbReference>
<dbReference type="SUPFAM" id="SSF53613">
    <property type="entry name" value="Ribokinase-like"/>
    <property type="match status" value="1"/>
</dbReference>
<dbReference type="Gene3D" id="3.40.1190.20">
    <property type="match status" value="1"/>
</dbReference>
<dbReference type="GO" id="GO:0009228">
    <property type="term" value="P:thiamine biosynthetic process"/>
    <property type="evidence" value="ECO:0007669"/>
    <property type="project" value="InterPro"/>
</dbReference>
<evidence type="ECO:0000259" key="7">
    <source>
        <dbReference type="Pfam" id="PF08543"/>
    </source>
</evidence>
<dbReference type="NCBIfam" id="TIGR00097">
    <property type="entry name" value="HMP-P_kinase"/>
    <property type="match status" value="1"/>
</dbReference>
<proteinExistence type="predicted"/>
<dbReference type="CDD" id="cd01169">
    <property type="entry name" value="HMPP_kinase"/>
    <property type="match status" value="1"/>
</dbReference>
<keyword evidence="3" id="KW-0808">Transferase</keyword>
<keyword evidence="4" id="KW-0547">Nucleotide-binding</keyword>
<dbReference type="KEGG" id="scn:Solca_3811"/>
<dbReference type="STRING" id="929556.Solca_3811"/>
<organism evidence="8 9">
    <name type="scientific">Solitalea canadensis (strain ATCC 29591 / DSM 3403 / JCM 21819 / LMG 8368 / NBRC 15130 / NCIMB 12057 / USAM 9D)</name>
    <name type="common">Flexibacter canadensis</name>
    <dbReference type="NCBI Taxonomy" id="929556"/>
    <lineage>
        <taxon>Bacteria</taxon>
        <taxon>Pseudomonadati</taxon>
        <taxon>Bacteroidota</taxon>
        <taxon>Sphingobacteriia</taxon>
        <taxon>Sphingobacteriales</taxon>
        <taxon>Sphingobacteriaceae</taxon>
        <taxon>Solitalea</taxon>
    </lineage>
</organism>
<dbReference type="FunFam" id="3.40.1190.20:FF:000003">
    <property type="entry name" value="Phosphomethylpyrimidine kinase ThiD"/>
    <property type="match status" value="1"/>
</dbReference>
<feature type="domain" description="Pyridoxamine kinase/Phosphomethylpyrimidine kinase" evidence="7">
    <location>
        <begin position="16"/>
        <end position="263"/>
    </location>
</feature>
<evidence type="ECO:0000256" key="1">
    <source>
        <dbReference type="ARBA" id="ARBA00004948"/>
    </source>
</evidence>
<accession>H8KKZ3</accession>
<comment type="pathway">
    <text evidence="1">Cofactor biosynthesis; thiamine diphosphate biosynthesis.</text>
</comment>
<dbReference type="eggNOG" id="COG0351">
    <property type="taxonomic scope" value="Bacteria"/>
</dbReference>
<dbReference type="GO" id="GO:0008972">
    <property type="term" value="F:phosphomethylpyrimidine kinase activity"/>
    <property type="evidence" value="ECO:0007669"/>
    <property type="project" value="InterPro"/>
</dbReference>
<dbReference type="EC" id="2.7.1.49" evidence="2"/>
<reference evidence="8" key="1">
    <citation type="submission" date="2012-02" db="EMBL/GenBank/DDBJ databases">
        <title>The complete genome of Solitalea canadensis DSM 3403.</title>
        <authorList>
            <consortium name="US DOE Joint Genome Institute (JGI-PGF)"/>
            <person name="Lucas S."/>
            <person name="Copeland A."/>
            <person name="Lapidus A."/>
            <person name="Glavina del Rio T."/>
            <person name="Dalin E."/>
            <person name="Tice H."/>
            <person name="Bruce D."/>
            <person name="Goodwin L."/>
            <person name="Pitluck S."/>
            <person name="Peters L."/>
            <person name="Ovchinnikova G."/>
            <person name="Lu M."/>
            <person name="Kyrpides N."/>
            <person name="Mavromatis K."/>
            <person name="Ivanova N."/>
            <person name="Brettin T."/>
            <person name="Detter J.C."/>
            <person name="Han C."/>
            <person name="Larimer F."/>
            <person name="Land M."/>
            <person name="Hauser L."/>
            <person name="Markowitz V."/>
            <person name="Cheng J.-F."/>
            <person name="Hugenholtz P."/>
            <person name="Woyke T."/>
            <person name="Wu D."/>
            <person name="Spring S."/>
            <person name="Schroeder M."/>
            <person name="Kopitz M."/>
            <person name="Brambilla E."/>
            <person name="Klenk H.-P."/>
            <person name="Eisen J.A."/>
        </authorList>
    </citation>
    <scope>NUCLEOTIDE SEQUENCE</scope>
    <source>
        <strain evidence="8">DSM 3403</strain>
    </source>
</reference>
<protein>
    <recommendedName>
        <fullName evidence="2">hydroxymethylpyrimidine kinase</fullName>
        <ecNumber evidence="2">2.7.1.49</ecNumber>
    </recommendedName>
</protein>
<dbReference type="GO" id="GO:0005524">
    <property type="term" value="F:ATP binding"/>
    <property type="evidence" value="ECO:0007669"/>
    <property type="project" value="UniProtKB-KW"/>
</dbReference>
<dbReference type="EMBL" id="CP003349">
    <property type="protein sequence ID" value="AFD08810.1"/>
    <property type="molecule type" value="Genomic_DNA"/>
</dbReference>
<name>H8KKZ3_SOLCM</name>
<gene>
    <name evidence="8" type="ordered locus">Solca_3811</name>
</gene>